<dbReference type="Proteomes" id="UP000669903">
    <property type="component" value="Unassembled WGS sequence"/>
</dbReference>
<feature type="domain" description="Peptidase M16 middle/third" evidence="9">
    <location>
        <begin position="411"/>
        <end position="679"/>
    </location>
</feature>
<evidence type="ECO:0000259" key="9">
    <source>
        <dbReference type="Pfam" id="PF16187"/>
    </source>
</evidence>
<evidence type="ECO:0000256" key="2">
    <source>
        <dbReference type="ARBA" id="ARBA00022670"/>
    </source>
</evidence>
<dbReference type="InterPro" id="IPR011249">
    <property type="entry name" value="Metalloenz_LuxS/M16"/>
</dbReference>
<gene>
    <name evidence="10" type="primary">Nrdc_22</name>
    <name evidence="10" type="ORF">G6Z76_0003176</name>
</gene>
<feature type="non-terminal residue" evidence="10">
    <location>
        <position position="1"/>
    </location>
</feature>
<feature type="domain" description="Peptidase M16 N-terminal" evidence="7">
    <location>
        <begin position="1149"/>
        <end position="1260"/>
    </location>
</feature>
<comment type="similarity">
    <text evidence="1">Belongs to the peptidase M16 family.</text>
</comment>
<dbReference type="InterPro" id="IPR011765">
    <property type="entry name" value="Pept_M16_N"/>
</dbReference>
<dbReference type="PANTHER" id="PTHR43690">
    <property type="entry name" value="NARDILYSIN"/>
    <property type="match status" value="1"/>
</dbReference>
<accession>A0A836FAV7</accession>
<dbReference type="Pfam" id="PF05193">
    <property type="entry name" value="Peptidase_M16_C"/>
    <property type="match status" value="2"/>
</dbReference>
<keyword evidence="5" id="KW-0862">Zinc</keyword>
<evidence type="ECO:0000256" key="3">
    <source>
        <dbReference type="ARBA" id="ARBA00022723"/>
    </source>
</evidence>
<sequence>MPVVKDWDSAKSQAKHLYPQIYKSETDKREYRSIRLSNGLEALLISYEYLTTSSSQENKAACSLCVDVGEFSDPPEVPNISYFLATEYIYFQKPEIRSEECITFQNFIHDHDGTTHVTVENEHTIFYFDIKENNLFLALHKFGLFFVNPIMPKHIFMENLNALKTEFQVGLFKGRTIYEQLLYSFAQTGHPVNMCSEDYLIKMINDIDYDKLYNTVDTFKKRHYSAHRMKLAIQSGLSLDTMEKFVKACFVHVPNNRMPPDNFSKFQNDLPFDTPAFKKMYKVKTEHLTRLEITWALPSFSDFYKCNSYQYIPWIIGYKGKGSLISYLRQKMWTPTSDNNVFYCGIQQNSLFNLIQLTIPLTSKGQKHLEDVLDAIFSFINLLKTEGPREEIYNDIYKIKQNIYANYDKTDISEVKLFSKNMHFYPPMTYLVINQIDWDYNAKVIQKCLNYLTPEMANIMIFSRDFNCFELKKVEPWRQTAYTDIEIPKEWIERWKVIEPLLEFYVSLSNVFLTNLYLRCLKTPTEKIEEYPVKLYSDSLSELWYRPDFKRCLPKCCMHFYFISPLKLQSLKNGVLMDMYCRLLKQLLAEELYPAIQIGFKYNIIVNSNGFTLKISGPNKTLPLLVAFFAHGMVQYSSLITKDRFESTKIQQIQRYYDSVSKPEIFINDMALSILKLVHHSLIDRHTALQDITLEDFQDFVKSFTERLYIQCLIEGDIMPSTATNTVQQLTKTINCRPPRSNTIQPSRCLQIPLGTNYYIIKNINKLDTISVISNYYQISVTTTELATLMNLISYIMTDKLRAFKYEDLYTKFTHTTIDVRDIDGILGYSITVCIQANKYTTEYVDKKIDEFLRWFRNDLEKLTEKELNVYKKMFLKSRLHMIDWYNVNLEDEVERNWKVIVKCTYIFHFYEQEILTLKKINADKLREWLADHISNESNFRKLSLRIVGSNLKEMKYVHLEYINDDNQQYKPNKNHCITKVGDYKKKLFMFPTKRSNKFSSEHVICRNNKSFQVEYLETPIKLKNDKKEYRAIRLPNGLPALLIFDEYSKTCSSQHQDMKNEMKAPRCLCVTTGMFMQNKNDIKKEFQTALNFAKENRVQQPQCFSFTRTDHPINKITIIKQHENLDYTKLHEKLHKFKERHYNIRSIKLATCSLCVDVGNFSDPPEFPGISYILAFEYMFFRKPEKCSEQCITLENFIHDHDGTTHVSVENEHTIFYFDIKENNLFSALHKFGLFFVNPIMPKHIFMEQLKVINTEFQISLFNDKSRYEQLFSSFAQIGHPANMFSVDYLIKLRTNVDYDKLFNVLDRFKKRHYSAHRMKLAIRSGLSLDTMEKFVKACFVHVPNNRMPPDNFSKFKNDLPFDTPAFRKMYKVNDNTEHLTRLQITWALPSFSDFYKCNSYQYIPWIIGYKGKGSLISYLRQKMWSPTADNNMFCCEIQQNSLYSLIQLTIALTSKGQKHLEDILDAIFSFINLLKTAGPQKEIYNDIYKIKQNIFRDFNCFELKKVEPWRQTAYTDIEIPKEWIERWKVIEPLPEFYLPLPNVFLIKNRHLLKTQIEKIEKYHVKYPVKLYSNSMSELWYRQDFKFCLSKCCIHFYFISPLKLQSLKNGVLMDMYCRLLEQLLAEELYPALQVGFKYDMSVNRNGFTLKIRGLNETLPLLAASFAHGMVQYSSLITKDIFESTKIQQIQTYYDSVSKPEIFIVY</sequence>
<evidence type="ECO:0000256" key="4">
    <source>
        <dbReference type="ARBA" id="ARBA00022801"/>
    </source>
</evidence>
<feature type="domain" description="Peptidase M16 C-terminal" evidence="8">
    <location>
        <begin position="214"/>
        <end position="394"/>
    </location>
</feature>
<keyword evidence="3" id="KW-0479">Metal-binding</keyword>
<dbReference type="GO" id="GO:0006508">
    <property type="term" value="P:proteolysis"/>
    <property type="evidence" value="ECO:0007669"/>
    <property type="project" value="UniProtKB-KW"/>
</dbReference>
<proteinExistence type="inferred from homology"/>
<evidence type="ECO:0000313" key="11">
    <source>
        <dbReference type="Proteomes" id="UP000669903"/>
    </source>
</evidence>
<dbReference type="Pfam" id="PF00675">
    <property type="entry name" value="Peptidase_M16"/>
    <property type="match status" value="2"/>
</dbReference>
<evidence type="ECO:0000259" key="8">
    <source>
        <dbReference type="Pfam" id="PF05193"/>
    </source>
</evidence>
<dbReference type="SUPFAM" id="SSF63411">
    <property type="entry name" value="LuxS/MPP-like metallohydrolase"/>
    <property type="match status" value="7"/>
</dbReference>
<feature type="domain" description="Peptidase M16 N-terminal" evidence="7">
    <location>
        <begin position="51"/>
        <end position="168"/>
    </location>
</feature>
<dbReference type="Gene3D" id="3.30.830.10">
    <property type="entry name" value="Metalloenzyme, LuxS/M16 peptidase-like"/>
    <property type="match status" value="8"/>
</dbReference>
<keyword evidence="2" id="KW-0645">Protease</keyword>
<protein>
    <submittedName>
        <fullName evidence="10">NRDC protein</fullName>
    </submittedName>
</protein>
<evidence type="ECO:0000256" key="6">
    <source>
        <dbReference type="ARBA" id="ARBA00023049"/>
    </source>
</evidence>
<comment type="caution">
    <text evidence="10">The sequence shown here is derived from an EMBL/GenBank/DDBJ whole genome shotgun (WGS) entry which is preliminary data.</text>
</comment>
<feature type="non-terminal residue" evidence="10">
    <location>
        <position position="1706"/>
    </location>
</feature>
<dbReference type="InterPro" id="IPR050626">
    <property type="entry name" value="Peptidase_M16"/>
</dbReference>
<feature type="domain" description="Peptidase M16 C-terminal" evidence="8">
    <location>
        <begin position="1306"/>
        <end position="1487"/>
    </location>
</feature>
<evidence type="ECO:0000259" key="7">
    <source>
        <dbReference type="Pfam" id="PF00675"/>
    </source>
</evidence>
<name>A0A836FAV7_9HYME</name>
<dbReference type="InterPro" id="IPR007863">
    <property type="entry name" value="Peptidase_M16_C"/>
</dbReference>
<dbReference type="PANTHER" id="PTHR43690:SF18">
    <property type="entry name" value="INSULIN-DEGRADING ENZYME-RELATED"/>
    <property type="match status" value="1"/>
</dbReference>
<feature type="domain" description="Peptidase M16 middle/third" evidence="9">
    <location>
        <begin position="1504"/>
        <end position="1701"/>
    </location>
</feature>
<keyword evidence="6" id="KW-0482">Metalloprotease</keyword>
<organism evidence="10 11">
    <name type="scientific">Acromyrmex charruanus</name>
    <dbReference type="NCBI Taxonomy" id="2715315"/>
    <lineage>
        <taxon>Eukaryota</taxon>
        <taxon>Metazoa</taxon>
        <taxon>Ecdysozoa</taxon>
        <taxon>Arthropoda</taxon>
        <taxon>Hexapoda</taxon>
        <taxon>Insecta</taxon>
        <taxon>Pterygota</taxon>
        <taxon>Neoptera</taxon>
        <taxon>Endopterygota</taxon>
        <taxon>Hymenoptera</taxon>
        <taxon>Apocrita</taxon>
        <taxon>Aculeata</taxon>
        <taxon>Formicoidea</taxon>
        <taxon>Formicidae</taxon>
        <taxon>Myrmicinae</taxon>
        <taxon>Acromyrmex</taxon>
    </lineage>
</organism>
<dbReference type="Pfam" id="PF16187">
    <property type="entry name" value="Peptidase_M16_M"/>
    <property type="match status" value="2"/>
</dbReference>
<reference evidence="10" key="1">
    <citation type="submission" date="2020-03" db="EMBL/GenBank/DDBJ databases">
        <title>Relaxed selection underlies rapid genomic changes in the transitions from sociality to social parasitism in ants.</title>
        <authorList>
            <person name="Bi X."/>
        </authorList>
    </citation>
    <scope>NUCLEOTIDE SEQUENCE</scope>
    <source>
        <strain evidence="10">BGI-DK2014a</strain>
        <tissue evidence="10">Whole body</tissue>
    </source>
</reference>
<dbReference type="GO" id="GO:0046872">
    <property type="term" value="F:metal ion binding"/>
    <property type="evidence" value="ECO:0007669"/>
    <property type="project" value="UniProtKB-KW"/>
</dbReference>
<evidence type="ECO:0000256" key="5">
    <source>
        <dbReference type="ARBA" id="ARBA00022833"/>
    </source>
</evidence>
<dbReference type="GO" id="GO:0008237">
    <property type="term" value="F:metallopeptidase activity"/>
    <property type="evidence" value="ECO:0007669"/>
    <property type="project" value="UniProtKB-KW"/>
</dbReference>
<keyword evidence="4" id="KW-0378">Hydrolase</keyword>
<dbReference type="InterPro" id="IPR032632">
    <property type="entry name" value="Peptidase_M16_M"/>
</dbReference>
<evidence type="ECO:0000313" key="10">
    <source>
        <dbReference type="EMBL" id="KAG5329815.1"/>
    </source>
</evidence>
<evidence type="ECO:0000256" key="1">
    <source>
        <dbReference type="ARBA" id="ARBA00007261"/>
    </source>
</evidence>
<keyword evidence="11" id="KW-1185">Reference proteome</keyword>
<dbReference type="EMBL" id="JAANIC010006010">
    <property type="protein sequence ID" value="KAG5329815.1"/>
    <property type="molecule type" value="Genomic_DNA"/>
</dbReference>